<gene>
    <name evidence="1" type="ORF">HID58_048995</name>
</gene>
<keyword evidence="2" id="KW-1185">Reference proteome</keyword>
<evidence type="ECO:0000313" key="2">
    <source>
        <dbReference type="Proteomes" id="UP000824890"/>
    </source>
</evidence>
<evidence type="ECO:0000313" key="1">
    <source>
        <dbReference type="EMBL" id="KAH0899427.1"/>
    </source>
</evidence>
<dbReference type="Gene3D" id="3.60.10.10">
    <property type="entry name" value="Endonuclease/exonuclease/phosphatase"/>
    <property type="match status" value="1"/>
</dbReference>
<protein>
    <submittedName>
        <fullName evidence="1">Uncharacterized protein</fullName>
    </submittedName>
</protein>
<dbReference type="Proteomes" id="UP000824890">
    <property type="component" value="Unassembled WGS sequence"/>
</dbReference>
<dbReference type="EMBL" id="JAGKQM010000012">
    <property type="protein sequence ID" value="KAH0899427.1"/>
    <property type="molecule type" value="Genomic_DNA"/>
</dbReference>
<reference evidence="1 2" key="1">
    <citation type="submission" date="2021-05" db="EMBL/GenBank/DDBJ databases">
        <title>Genome Assembly of Synthetic Allotetraploid Brassica napus Reveals Homoeologous Exchanges between Subgenomes.</title>
        <authorList>
            <person name="Davis J.T."/>
        </authorList>
    </citation>
    <scope>NUCLEOTIDE SEQUENCE [LARGE SCALE GENOMIC DNA]</scope>
    <source>
        <strain evidence="2">cv. Da-Ae</strain>
        <tissue evidence="1">Seedling</tissue>
    </source>
</reference>
<sequence length="272" mass="31739">MSSIFAWNMRGFNQPRKQKAIRYWVKAVKLSIGCLLVTRVQEDSWSCLHKYSKSLTIDWEEFGYVGRTRWRFVRFLLMITVWVRNKASGDTFICSFIYASNCMIERRELWIELEISGRSNKLKVISMLPSQLFSISQLRETAMDRNSIREFQNAVHNCDMMDLAQVGPSFTWSNCQDANLISKNLDRVMVNTCWINEFPNSFATFKSGGITCACIFSLELLLRGIQNHFTTHPQYLEVVANVWNESDLMFHSRSALKMFQEKDKALKSEMRA</sequence>
<dbReference type="PANTHER" id="PTHR33710:SF79">
    <property type="entry name" value="OS06G0205337 PROTEIN"/>
    <property type="match status" value="1"/>
</dbReference>
<dbReference type="PANTHER" id="PTHR33710">
    <property type="entry name" value="BNAC02G09200D PROTEIN"/>
    <property type="match status" value="1"/>
</dbReference>
<name>A0ABQ8B3Q8_BRANA</name>
<comment type="caution">
    <text evidence="1">The sequence shown here is derived from an EMBL/GenBank/DDBJ whole genome shotgun (WGS) entry which is preliminary data.</text>
</comment>
<dbReference type="InterPro" id="IPR036691">
    <property type="entry name" value="Endo/exonu/phosph_ase_sf"/>
</dbReference>
<proteinExistence type="predicted"/>
<organism evidence="1 2">
    <name type="scientific">Brassica napus</name>
    <name type="common">Rape</name>
    <dbReference type="NCBI Taxonomy" id="3708"/>
    <lineage>
        <taxon>Eukaryota</taxon>
        <taxon>Viridiplantae</taxon>
        <taxon>Streptophyta</taxon>
        <taxon>Embryophyta</taxon>
        <taxon>Tracheophyta</taxon>
        <taxon>Spermatophyta</taxon>
        <taxon>Magnoliopsida</taxon>
        <taxon>eudicotyledons</taxon>
        <taxon>Gunneridae</taxon>
        <taxon>Pentapetalae</taxon>
        <taxon>rosids</taxon>
        <taxon>malvids</taxon>
        <taxon>Brassicales</taxon>
        <taxon>Brassicaceae</taxon>
        <taxon>Brassiceae</taxon>
        <taxon>Brassica</taxon>
    </lineage>
</organism>
<dbReference type="SUPFAM" id="SSF56219">
    <property type="entry name" value="DNase I-like"/>
    <property type="match status" value="1"/>
</dbReference>
<accession>A0ABQ8B3Q8</accession>